<feature type="compositionally biased region" description="Low complexity" evidence="1">
    <location>
        <begin position="18"/>
        <end position="35"/>
    </location>
</feature>
<dbReference type="EMBL" id="ATNL01000006">
    <property type="protein sequence ID" value="KON75265.1"/>
    <property type="molecule type" value="Genomic_DNA"/>
</dbReference>
<dbReference type="PATRIC" id="fig|1350482.3.peg.943"/>
<proteinExistence type="predicted"/>
<comment type="caution">
    <text evidence="2">The sequence shown here is derived from an EMBL/GenBank/DDBJ whole genome shotgun (WGS) entry which is preliminary data.</text>
</comment>
<reference evidence="2 3" key="1">
    <citation type="journal article" date="2015" name="Sci. Rep.">
        <title>Functional and structural properties of a novel cellulosome-like multienzyme complex: efficient glycoside hydrolysis of water-insoluble 7-xylosyl-10-deacetylpaclitaxel.</title>
        <authorList>
            <person name="Dou T.Y."/>
            <person name="Luan H.W."/>
            <person name="Ge G.B."/>
            <person name="Dong M.M."/>
            <person name="Zou H.F."/>
            <person name="He Y.Q."/>
            <person name="Cui P."/>
            <person name="Wang J.Y."/>
            <person name="Hao D.C."/>
            <person name="Yang S.L."/>
            <person name="Yang L."/>
        </authorList>
    </citation>
    <scope>NUCLEOTIDE SEQUENCE [LARGE SCALE GENOMIC DNA]</scope>
    <source>
        <strain evidence="2 3">F16</strain>
    </source>
</reference>
<dbReference type="Proteomes" id="UP000037387">
    <property type="component" value="Unassembled WGS sequence"/>
</dbReference>
<name>A0A0M0FCE4_CELCE</name>
<evidence type="ECO:0000313" key="3">
    <source>
        <dbReference type="Proteomes" id="UP000037387"/>
    </source>
</evidence>
<dbReference type="AlphaFoldDB" id="A0A0M0FCE4"/>
<feature type="compositionally biased region" description="Low complexity" evidence="1">
    <location>
        <begin position="174"/>
        <end position="184"/>
    </location>
</feature>
<gene>
    <name evidence="2" type="ORF">M768_04755</name>
</gene>
<keyword evidence="3" id="KW-1185">Reference proteome</keyword>
<accession>A0A0M0FCE4</accession>
<evidence type="ECO:0000256" key="1">
    <source>
        <dbReference type="SAM" id="MobiDB-lite"/>
    </source>
</evidence>
<protein>
    <submittedName>
        <fullName evidence="2">Uncharacterized protein</fullName>
    </submittedName>
</protein>
<evidence type="ECO:0000313" key="2">
    <source>
        <dbReference type="EMBL" id="KON75265.1"/>
    </source>
</evidence>
<sequence>MLLAVVLAGPGQVAVGATAGASTGASTGTSTGPATGDEDALRLSVDGTTWAPGLSASLFGSDALVVPGTTVARHLWVRNDGPTAARVLVDLAPDVDPTAPRTGLGAWLDVRLDGAAPVTATWEGPVLDPGEARRVEVSVAMSADAPSSTRRAVSGVLETVHLVGVTDPAPPPAAGEEPPSTGPGLARTGVDGWWLATAAALAAAAGVVLARLGTNAGGVVRRSLTCGDASRQLAARPGAARGG</sequence>
<organism evidence="2 3">
    <name type="scientific">Cellulosimicrobium cellulans F16</name>
    <dbReference type="NCBI Taxonomy" id="1350482"/>
    <lineage>
        <taxon>Bacteria</taxon>
        <taxon>Bacillati</taxon>
        <taxon>Actinomycetota</taxon>
        <taxon>Actinomycetes</taxon>
        <taxon>Micrococcales</taxon>
        <taxon>Promicromonosporaceae</taxon>
        <taxon>Cellulosimicrobium</taxon>
    </lineage>
</organism>
<feature type="region of interest" description="Disordered" evidence="1">
    <location>
        <begin position="165"/>
        <end position="186"/>
    </location>
</feature>
<feature type="region of interest" description="Disordered" evidence="1">
    <location>
        <begin position="18"/>
        <end position="38"/>
    </location>
</feature>